<dbReference type="Gene3D" id="3.40.50.1110">
    <property type="entry name" value="SGNH hydrolase"/>
    <property type="match status" value="1"/>
</dbReference>
<keyword evidence="5" id="KW-1185">Reference proteome</keyword>
<organism evidence="6">
    <name type="scientific">Hymenolepis diminuta</name>
    <name type="common">Rat tapeworm</name>
    <dbReference type="NCBI Taxonomy" id="6216"/>
    <lineage>
        <taxon>Eukaryota</taxon>
        <taxon>Metazoa</taxon>
        <taxon>Spiralia</taxon>
        <taxon>Lophotrochozoa</taxon>
        <taxon>Platyhelminthes</taxon>
        <taxon>Cestoda</taxon>
        <taxon>Eucestoda</taxon>
        <taxon>Cyclophyllidea</taxon>
        <taxon>Hymenolepididae</taxon>
        <taxon>Hymenolepis</taxon>
    </lineage>
</organism>
<dbReference type="EMBL" id="CABIJS010000698">
    <property type="protein sequence ID" value="VUZ56065.1"/>
    <property type="molecule type" value="Genomic_DNA"/>
</dbReference>
<feature type="domain" description="SGNH hydrolase-type esterase" evidence="1">
    <location>
        <begin position="12"/>
        <end position="193"/>
    </location>
</feature>
<reference evidence="3 5" key="3">
    <citation type="submission" date="2019-07" db="EMBL/GenBank/DDBJ databases">
        <authorList>
            <person name="Jastrzebski P J."/>
            <person name="Paukszto L."/>
            <person name="Jastrzebski P J."/>
        </authorList>
    </citation>
    <scope>NUCLEOTIDE SEQUENCE [LARGE SCALE GENOMIC DNA]</scope>
    <source>
        <strain evidence="3 5">WMS-il1</strain>
    </source>
</reference>
<dbReference type="Proteomes" id="UP000321570">
    <property type="component" value="Unassembled WGS sequence"/>
</dbReference>
<dbReference type="InterPro" id="IPR045136">
    <property type="entry name" value="Iah1-like"/>
</dbReference>
<proteinExistence type="predicted"/>
<dbReference type="WBParaSite" id="HDID_0000955201-mRNA-1">
    <property type="protein sequence ID" value="HDID_0000955201-mRNA-1"/>
    <property type="gene ID" value="HDID_0000955201"/>
</dbReference>
<dbReference type="STRING" id="6216.A0A158QFV4"/>
<dbReference type="SUPFAM" id="SSF52266">
    <property type="entry name" value="SGNH hydrolase"/>
    <property type="match status" value="1"/>
</dbReference>
<name>A0A158QFV4_HYMDI</name>
<dbReference type="Proteomes" id="UP000274504">
    <property type="component" value="Unassembled WGS sequence"/>
</dbReference>
<dbReference type="Pfam" id="PF13472">
    <property type="entry name" value="Lipase_GDSL_2"/>
    <property type="match status" value="1"/>
</dbReference>
<reference evidence="2 4" key="2">
    <citation type="submission" date="2018-11" db="EMBL/GenBank/DDBJ databases">
        <authorList>
            <consortium name="Pathogen Informatics"/>
        </authorList>
    </citation>
    <scope>NUCLEOTIDE SEQUENCE [LARGE SCALE GENOMIC DNA]</scope>
</reference>
<evidence type="ECO:0000259" key="1">
    <source>
        <dbReference type="Pfam" id="PF13472"/>
    </source>
</evidence>
<reference evidence="6" key="1">
    <citation type="submission" date="2016-04" db="UniProtKB">
        <authorList>
            <consortium name="WormBaseParasite"/>
        </authorList>
    </citation>
    <scope>IDENTIFICATION</scope>
</reference>
<evidence type="ECO:0000313" key="4">
    <source>
        <dbReference type="Proteomes" id="UP000274504"/>
    </source>
</evidence>
<sequence>MSGDSTWPKCIFFGDSITQRGYDVEGCYLGALASRFQRRVDIVGRGFSGYTTRLCLPLLKILYPNAESLQNTAAFFIFLGANDASFGSQKVDLPEYKSNLCQMISYLQSLKFEKSKTFIITPPPVDETKKEPDSIALGRTFERTFENAQKYADACLEVAKQEGVTCVNIFAAMAAQINWRDYLIDGLHFSRQGGMFCAEILGSILENILPQQMNFPDWRDALKLDLSKPFPRH</sequence>
<evidence type="ECO:0000313" key="5">
    <source>
        <dbReference type="Proteomes" id="UP000321570"/>
    </source>
</evidence>
<dbReference type="PANTHER" id="PTHR14209">
    <property type="entry name" value="ISOAMYL ACETATE-HYDROLYZING ESTERASE 1"/>
    <property type="match status" value="1"/>
</dbReference>
<evidence type="ECO:0000313" key="2">
    <source>
        <dbReference type="EMBL" id="VDL61935.1"/>
    </source>
</evidence>
<dbReference type="InterPro" id="IPR013830">
    <property type="entry name" value="SGNH_hydro"/>
</dbReference>
<dbReference type="OrthoDB" id="671439at2759"/>
<accession>A0A158QFV4</accession>
<dbReference type="EMBL" id="UYSG01011319">
    <property type="protein sequence ID" value="VDL61935.1"/>
    <property type="molecule type" value="Genomic_DNA"/>
</dbReference>
<evidence type="ECO:0000313" key="3">
    <source>
        <dbReference type="EMBL" id="VUZ56065.1"/>
    </source>
</evidence>
<evidence type="ECO:0000313" key="6">
    <source>
        <dbReference type="WBParaSite" id="HDID_0000955201-mRNA-1"/>
    </source>
</evidence>
<dbReference type="InterPro" id="IPR036514">
    <property type="entry name" value="SGNH_hydro_sf"/>
</dbReference>
<dbReference type="PANTHER" id="PTHR14209:SF19">
    <property type="entry name" value="ISOAMYL ACETATE-HYDROLYZING ESTERASE 1 HOMOLOG"/>
    <property type="match status" value="1"/>
</dbReference>
<protein>
    <submittedName>
        <fullName evidence="6">Isoamyl acetate-hydrolyzing esterase 1 homolog</fullName>
    </submittedName>
</protein>
<dbReference type="AlphaFoldDB" id="A0A158QFV4"/>
<dbReference type="CDD" id="cd01838">
    <property type="entry name" value="Isoamyl_acetate_hydrolase_like"/>
    <property type="match status" value="1"/>
</dbReference>
<gene>
    <name evidence="2" type="ORF">HDID_LOCUS9550</name>
    <name evidence="3" type="ORF">WMSIL1_LOCUS13788</name>
</gene>